<protein>
    <submittedName>
        <fullName evidence="1">Uncharacterized protein</fullName>
    </submittedName>
</protein>
<gene>
    <name evidence="1" type="ORF">Lp19_2343</name>
</gene>
<dbReference type="PATRIC" id="fig|1590.201.peg.2241"/>
<accession>A0A165RHQ3</accession>
<reference evidence="1 2" key="1">
    <citation type="submission" date="2016-03" db="EMBL/GenBank/DDBJ databases">
        <title>Comparative genomics of 54 Lactobacillus plantarum strains reveals genomic uncoupling from niche constraints.</title>
        <authorList>
            <person name="Martino M.E."/>
        </authorList>
    </citation>
    <scope>NUCLEOTIDE SEQUENCE [LARGE SCALE GENOMIC DNA]</scope>
    <source>
        <strain evidence="1 2">19.1</strain>
    </source>
</reference>
<dbReference type="AlphaFoldDB" id="A0A165RHQ3"/>
<comment type="caution">
    <text evidence="1">The sequence shown here is derived from an EMBL/GenBank/DDBJ whole genome shotgun (WGS) entry which is preliminary data.</text>
</comment>
<dbReference type="Proteomes" id="UP000076882">
    <property type="component" value="Unassembled WGS sequence"/>
</dbReference>
<proteinExistence type="predicted"/>
<dbReference type="EMBL" id="LUXM01000033">
    <property type="protein sequence ID" value="KZU94369.1"/>
    <property type="molecule type" value="Genomic_DNA"/>
</dbReference>
<evidence type="ECO:0000313" key="1">
    <source>
        <dbReference type="EMBL" id="KZU94369.1"/>
    </source>
</evidence>
<evidence type="ECO:0000313" key="2">
    <source>
        <dbReference type="Proteomes" id="UP000076882"/>
    </source>
</evidence>
<organism evidence="1 2">
    <name type="scientific">Lactiplantibacillus plantarum</name>
    <name type="common">Lactobacillus plantarum</name>
    <dbReference type="NCBI Taxonomy" id="1590"/>
    <lineage>
        <taxon>Bacteria</taxon>
        <taxon>Bacillati</taxon>
        <taxon>Bacillota</taxon>
        <taxon>Bacilli</taxon>
        <taxon>Lactobacillales</taxon>
        <taxon>Lactobacillaceae</taxon>
        <taxon>Lactiplantibacillus</taxon>
    </lineage>
</organism>
<name>A0A165RHQ3_LACPN</name>
<sequence>MEAAHAYYKNEFAPQQFIIGTQHVVIDYGNSQVSITKSLIIRNSKTPL</sequence>